<dbReference type="Pfam" id="PF11755">
    <property type="entry name" value="DUF3311"/>
    <property type="match status" value="1"/>
</dbReference>
<name>A0A930V6S0_9ACTN</name>
<dbReference type="AlphaFoldDB" id="A0A930V6S0"/>
<keyword evidence="1" id="KW-1133">Transmembrane helix</keyword>
<dbReference type="InterPro" id="IPR021741">
    <property type="entry name" value="DUF3311"/>
</dbReference>
<sequence length="79" mass="8927">MWIAIVVILVPAIVIPLWVPLYDKVDPRLNGWPFFFWFQMAMILFATSCTVVAFTLSRIADRKDREARGASAGQGRVGE</sequence>
<proteinExistence type="predicted"/>
<keyword evidence="3" id="KW-1185">Reference proteome</keyword>
<evidence type="ECO:0000313" key="3">
    <source>
        <dbReference type="Proteomes" id="UP000640489"/>
    </source>
</evidence>
<keyword evidence="1" id="KW-0472">Membrane</keyword>
<feature type="transmembrane region" description="Helical" evidence="1">
    <location>
        <begin position="34"/>
        <end position="56"/>
    </location>
</feature>
<reference evidence="2" key="1">
    <citation type="submission" date="2020-11" db="EMBL/GenBank/DDBJ databases">
        <title>Nocardioides sp. nov., isolated from Soil of Cynanchum wilfordii Hemsley rhizosphere.</title>
        <authorList>
            <person name="Lee J.-S."/>
            <person name="Suh M.K."/>
            <person name="Kim J.-S."/>
        </authorList>
    </citation>
    <scope>NUCLEOTIDE SEQUENCE</scope>
    <source>
        <strain evidence="2">KCTC 19275</strain>
    </source>
</reference>
<comment type="caution">
    <text evidence="2">The sequence shown here is derived from an EMBL/GenBank/DDBJ whole genome shotgun (WGS) entry which is preliminary data.</text>
</comment>
<evidence type="ECO:0000256" key="1">
    <source>
        <dbReference type="SAM" id="Phobius"/>
    </source>
</evidence>
<dbReference type="Proteomes" id="UP000640489">
    <property type="component" value="Unassembled WGS sequence"/>
</dbReference>
<protein>
    <submittedName>
        <fullName evidence="2">DUF3311 domain-containing protein</fullName>
    </submittedName>
</protein>
<organism evidence="2 3">
    <name type="scientific">Nocardioides islandensis</name>
    <dbReference type="NCBI Taxonomy" id="433663"/>
    <lineage>
        <taxon>Bacteria</taxon>
        <taxon>Bacillati</taxon>
        <taxon>Actinomycetota</taxon>
        <taxon>Actinomycetes</taxon>
        <taxon>Propionibacteriales</taxon>
        <taxon>Nocardioidaceae</taxon>
        <taxon>Nocardioides</taxon>
    </lineage>
</organism>
<keyword evidence="1" id="KW-0812">Transmembrane</keyword>
<evidence type="ECO:0000313" key="2">
    <source>
        <dbReference type="EMBL" id="MBF4761914.1"/>
    </source>
</evidence>
<accession>A0A930V6S0</accession>
<gene>
    <name evidence="2" type="ORF">ISU07_02135</name>
</gene>
<dbReference type="EMBL" id="JADKPN010000001">
    <property type="protein sequence ID" value="MBF4761914.1"/>
    <property type="molecule type" value="Genomic_DNA"/>
</dbReference>
<feature type="transmembrane region" description="Helical" evidence="1">
    <location>
        <begin position="5"/>
        <end position="22"/>
    </location>
</feature>